<protein>
    <submittedName>
        <fullName evidence="1">Uncharacterized protein</fullName>
    </submittedName>
</protein>
<dbReference type="Gene3D" id="3.40.30.120">
    <property type="match status" value="1"/>
</dbReference>
<reference evidence="2" key="1">
    <citation type="journal article" date="2019" name="Int. J. Syst. Evol. Microbiol.">
        <title>The Global Catalogue of Microorganisms (GCM) 10K type strain sequencing project: providing services to taxonomists for standard genome sequencing and annotation.</title>
        <authorList>
            <consortium name="The Broad Institute Genomics Platform"/>
            <consortium name="The Broad Institute Genome Sequencing Center for Infectious Disease"/>
            <person name="Wu L."/>
            <person name="Ma J."/>
        </authorList>
    </citation>
    <scope>NUCLEOTIDE SEQUENCE [LARGE SCALE GENOMIC DNA]</scope>
    <source>
        <strain evidence="2">JCM 15572</strain>
    </source>
</reference>
<evidence type="ECO:0000313" key="1">
    <source>
        <dbReference type="EMBL" id="GAA1554539.1"/>
    </source>
</evidence>
<proteinExistence type="predicted"/>
<keyword evidence="2" id="KW-1185">Reference proteome</keyword>
<name>A0ABP4N599_9ACTN</name>
<gene>
    <name evidence="1" type="ORF">GCM10009804_09310</name>
</gene>
<organism evidence="1 2">
    <name type="scientific">Kribbella hippodromi</name>
    <dbReference type="NCBI Taxonomy" id="434347"/>
    <lineage>
        <taxon>Bacteria</taxon>
        <taxon>Bacillati</taxon>
        <taxon>Actinomycetota</taxon>
        <taxon>Actinomycetes</taxon>
        <taxon>Propionibacteriales</taxon>
        <taxon>Kribbellaceae</taxon>
        <taxon>Kribbella</taxon>
    </lineage>
</organism>
<sequence length="71" mass="7656">MLFAPADPQPWLDAIHRVQPNLPVAGYRIGIEPAWSSYGPSLIRPDGYVAWTGTDPDDLAAAVPSLLALDK</sequence>
<dbReference type="EMBL" id="BAAAPH010000002">
    <property type="protein sequence ID" value="GAA1554539.1"/>
    <property type="molecule type" value="Genomic_DNA"/>
</dbReference>
<dbReference type="Pfam" id="PF21274">
    <property type="entry name" value="Rng_hyd_C"/>
    <property type="match status" value="1"/>
</dbReference>
<dbReference type="Proteomes" id="UP001501705">
    <property type="component" value="Unassembled WGS sequence"/>
</dbReference>
<accession>A0ABP4N599</accession>
<comment type="caution">
    <text evidence="1">The sequence shown here is derived from an EMBL/GenBank/DDBJ whole genome shotgun (WGS) entry which is preliminary data.</text>
</comment>
<evidence type="ECO:0000313" key="2">
    <source>
        <dbReference type="Proteomes" id="UP001501705"/>
    </source>
</evidence>